<dbReference type="RefSeq" id="WP_268051411.1">
    <property type="nucleotide sequence ID" value="NZ_JAPQES010000007.1"/>
</dbReference>
<dbReference type="Proteomes" id="UP001079657">
    <property type="component" value="Unassembled WGS sequence"/>
</dbReference>
<dbReference type="EMBL" id="JAPQES010000007">
    <property type="protein sequence ID" value="MCY6372423.1"/>
    <property type="molecule type" value="Genomic_DNA"/>
</dbReference>
<organism evidence="1 2">
    <name type="scientific">Clostridium ganghwense</name>
    <dbReference type="NCBI Taxonomy" id="312089"/>
    <lineage>
        <taxon>Bacteria</taxon>
        <taxon>Bacillati</taxon>
        <taxon>Bacillota</taxon>
        <taxon>Clostridia</taxon>
        <taxon>Eubacteriales</taxon>
        <taxon>Clostridiaceae</taxon>
        <taxon>Clostridium</taxon>
    </lineage>
</organism>
<reference evidence="1" key="1">
    <citation type="submission" date="2022-12" db="EMBL/GenBank/DDBJ databases">
        <authorList>
            <person name="Wang J."/>
        </authorList>
    </citation>
    <scope>NUCLEOTIDE SEQUENCE</scope>
    <source>
        <strain evidence="1">HY-42-06</strain>
    </source>
</reference>
<keyword evidence="2" id="KW-1185">Reference proteome</keyword>
<evidence type="ECO:0000313" key="2">
    <source>
        <dbReference type="Proteomes" id="UP001079657"/>
    </source>
</evidence>
<comment type="caution">
    <text evidence="1">The sequence shown here is derived from an EMBL/GenBank/DDBJ whole genome shotgun (WGS) entry which is preliminary data.</text>
</comment>
<evidence type="ECO:0000313" key="1">
    <source>
        <dbReference type="EMBL" id="MCY6372423.1"/>
    </source>
</evidence>
<protein>
    <submittedName>
        <fullName evidence="1">Uncharacterized protein</fullName>
    </submittedName>
</protein>
<sequence>MIKHRFNSEVGAEITAITNDDTARLENEEGVSEHKKFVMIELTDTAHYPRVIFHNVNSIEQQACCELFEKITLGETYAELAASSIRVEVPKK</sequence>
<accession>A0ABT4CU26</accession>
<proteinExistence type="predicted"/>
<gene>
    <name evidence="1" type="ORF">OXH55_17485</name>
</gene>
<name>A0ABT4CU26_9CLOT</name>